<accession>A0A2I2L1F5</accession>
<dbReference type="Pfam" id="PF00528">
    <property type="entry name" value="BPD_transp_1"/>
    <property type="match status" value="1"/>
</dbReference>
<evidence type="ECO:0000256" key="3">
    <source>
        <dbReference type="ARBA" id="ARBA00022475"/>
    </source>
</evidence>
<feature type="transmembrane region" description="Helical" evidence="7">
    <location>
        <begin position="158"/>
        <end position="177"/>
    </location>
</feature>
<protein>
    <submittedName>
        <fullName evidence="9">Aliphatic sulfonate ABC transporter (Permease)</fullName>
    </submittedName>
</protein>
<feature type="transmembrane region" description="Helical" evidence="7">
    <location>
        <begin position="134"/>
        <end position="152"/>
    </location>
</feature>
<dbReference type="GO" id="GO:0042918">
    <property type="term" value="P:alkanesulfonate transmembrane transport"/>
    <property type="evidence" value="ECO:0007669"/>
    <property type="project" value="UniProtKB-ARBA"/>
</dbReference>
<keyword evidence="10" id="KW-1185">Reference proteome</keyword>
<feature type="transmembrane region" description="Helical" evidence="7">
    <location>
        <begin position="99"/>
        <end position="122"/>
    </location>
</feature>
<evidence type="ECO:0000256" key="4">
    <source>
        <dbReference type="ARBA" id="ARBA00022692"/>
    </source>
</evidence>
<evidence type="ECO:0000256" key="7">
    <source>
        <dbReference type="RuleBase" id="RU363032"/>
    </source>
</evidence>
<evidence type="ECO:0000256" key="6">
    <source>
        <dbReference type="ARBA" id="ARBA00023136"/>
    </source>
</evidence>
<evidence type="ECO:0000256" key="1">
    <source>
        <dbReference type="ARBA" id="ARBA00004651"/>
    </source>
</evidence>
<dbReference type="FunFam" id="1.10.3720.10:FF:000003">
    <property type="entry name" value="Aliphatic sulfonate ABC transporter permease"/>
    <property type="match status" value="1"/>
</dbReference>
<dbReference type="Gene3D" id="1.10.3720.10">
    <property type="entry name" value="MetI-like"/>
    <property type="match status" value="1"/>
</dbReference>
<dbReference type="InterPro" id="IPR035906">
    <property type="entry name" value="MetI-like_sf"/>
</dbReference>
<dbReference type="PANTHER" id="PTHR30151:SF38">
    <property type="entry name" value="ALIPHATIC SULFONATES TRANSPORT PERMEASE PROTEIN SSUC-RELATED"/>
    <property type="match status" value="1"/>
</dbReference>
<dbReference type="Proteomes" id="UP000234331">
    <property type="component" value="Unassembled WGS sequence"/>
</dbReference>
<comment type="subcellular location">
    <subcellularLocation>
        <location evidence="1 7">Cell membrane</location>
        <topology evidence="1 7">Multi-pass membrane protein</topology>
    </subcellularLocation>
</comment>
<dbReference type="PANTHER" id="PTHR30151">
    <property type="entry name" value="ALKANE SULFONATE ABC TRANSPORTER-RELATED, MEMBRANE SUBUNIT"/>
    <property type="match status" value="1"/>
</dbReference>
<proteinExistence type="inferred from homology"/>
<keyword evidence="4 7" id="KW-0812">Transmembrane</keyword>
<dbReference type="CDD" id="cd06261">
    <property type="entry name" value="TM_PBP2"/>
    <property type="match status" value="1"/>
</dbReference>
<name>A0A2I2L1F5_9ACTN</name>
<dbReference type="OrthoDB" id="9796361at2"/>
<feature type="transmembrane region" description="Helical" evidence="7">
    <location>
        <begin position="198"/>
        <end position="217"/>
    </location>
</feature>
<dbReference type="AlphaFoldDB" id="A0A2I2L1F5"/>
<reference evidence="9 10" key="1">
    <citation type="submission" date="2017-06" db="EMBL/GenBank/DDBJ databases">
        <authorList>
            <person name="Kim H.J."/>
            <person name="Triplett B.A."/>
        </authorList>
    </citation>
    <scope>NUCLEOTIDE SEQUENCE [LARGE SCALE GENOMIC DNA]</scope>
    <source>
        <strain evidence="9">FRACA_ARgP5</strain>
    </source>
</reference>
<evidence type="ECO:0000313" key="10">
    <source>
        <dbReference type="Proteomes" id="UP000234331"/>
    </source>
</evidence>
<feature type="domain" description="ABC transmembrane type-1" evidence="8">
    <location>
        <begin position="92"/>
        <end position="272"/>
    </location>
</feature>
<keyword evidence="5 7" id="KW-1133">Transmembrane helix</keyword>
<feature type="transmembrane region" description="Helical" evidence="7">
    <location>
        <begin position="42"/>
        <end position="64"/>
    </location>
</feature>
<keyword evidence="2 7" id="KW-0813">Transport</keyword>
<evidence type="ECO:0000313" key="9">
    <source>
        <dbReference type="EMBL" id="SNQ51750.1"/>
    </source>
</evidence>
<evidence type="ECO:0000256" key="5">
    <source>
        <dbReference type="ARBA" id="ARBA00022989"/>
    </source>
</evidence>
<dbReference type="GO" id="GO:0005886">
    <property type="term" value="C:plasma membrane"/>
    <property type="evidence" value="ECO:0007669"/>
    <property type="project" value="UniProtKB-SubCell"/>
</dbReference>
<evidence type="ECO:0000259" key="8">
    <source>
        <dbReference type="PROSITE" id="PS50928"/>
    </source>
</evidence>
<dbReference type="PROSITE" id="PS50928">
    <property type="entry name" value="ABC_TM1"/>
    <property type="match status" value="1"/>
</dbReference>
<gene>
    <name evidence="9" type="primary">ssuC</name>
    <name evidence="9" type="ORF">FRACA_80050</name>
</gene>
<evidence type="ECO:0000256" key="2">
    <source>
        <dbReference type="ARBA" id="ARBA00022448"/>
    </source>
</evidence>
<sequence length="287" mass="30268">MSIEAPVETRQAGIAPPVTIDLPSAAHGSVSRARSSRTLHRVLRTAGPIALLGLWQLICSVGLVDAGLLPSPWRVADTIRELTTDGTLLPAIGVSLRRAGVGLLFGAAIGITLGLVAGLSRIGEEALDSSLQMLRTIPFIALVPLFVVWFGIGEEAKYALITAACIFPAYLNTYAGVRGVDPKLIEAARVFKVSGLALAREVILPLAMPGILVGIRFSMGVSVLALVAAEQINTQSGIGVLVLDLNGTLRTDIIISGVVVYAFLGIVVDLVVRNLERLLLRWKASIV</sequence>
<comment type="similarity">
    <text evidence="7">Belongs to the binding-protein-dependent transport system permease family.</text>
</comment>
<dbReference type="SUPFAM" id="SSF161098">
    <property type="entry name" value="MetI-like"/>
    <property type="match status" value="1"/>
</dbReference>
<keyword evidence="3" id="KW-1003">Cell membrane</keyword>
<dbReference type="EMBL" id="FZMO01000547">
    <property type="protein sequence ID" value="SNQ51750.1"/>
    <property type="molecule type" value="Genomic_DNA"/>
</dbReference>
<organism evidence="9 10">
    <name type="scientific">Frankia canadensis</name>
    <dbReference type="NCBI Taxonomy" id="1836972"/>
    <lineage>
        <taxon>Bacteria</taxon>
        <taxon>Bacillati</taxon>
        <taxon>Actinomycetota</taxon>
        <taxon>Actinomycetes</taxon>
        <taxon>Frankiales</taxon>
        <taxon>Frankiaceae</taxon>
        <taxon>Frankia</taxon>
    </lineage>
</organism>
<feature type="transmembrane region" description="Helical" evidence="7">
    <location>
        <begin position="253"/>
        <end position="272"/>
    </location>
</feature>
<keyword evidence="6 7" id="KW-0472">Membrane</keyword>
<dbReference type="InterPro" id="IPR000515">
    <property type="entry name" value="MetI-like"/>
</dbReference>